<proteinExistence type="predicted"/>
<feature type="non-terminal residue" evidence="2">
    <location>
        <position position="87"/>
    </location>
</feature>
<evidence type="ECO:0000313" key="2">
    <source>
        <dbReference type="EMBL" id="MDP1422204.1"/>
    </source>
</evidence>
<comment type="caution">
    <text evidence="2">The sequence shown here is derived from an EMBL/GenBank/DDBJ whole genome shotgun (WGS) entry which is preliminary data.</text>
</comment>
<dbReference type="RefSeq" id="WP_305163167.1">
    <property type="nucleotide sequence ID" value="NZ_JAUUTP010000149.1"/>
</dbReference>
<accession>A0AA90T4C3</accession>
<dbReference type="InterPro" id="IPR013597">
    <property type="entry name" value="Mat_intron_G2"/>
</dbReference>
<dbReference type="Proteomes" id="UP001178277">
    <property type="component" value="Unassembled WGS sequence"/>
</dbReference>
<feature type="non-terminal residue" evidence="2">
    <location>
        <position position="1"/>
    </location>
</feature>
<sequence length="87" mass="10714">NPKVLLAKQTVKRVKKRIREMTSRKLPIPMKLRINKLKQYLRGWMGYFALIDTPNVLKNLDSWIRRRLRMCLWKQWKLPRTRVKKLK</sequence>
<organism evidence="2 3">
    <name type="scientific">Peribacillus simplex</name>
    <dbReference type="NCBI Taxonomy" id="1478"/>
    <lineage>
        <taxon>Bacteria</taxon>
        <taxon>Bacillati</taxon>
        <taxon>Bacillota</taxon>
        <taxon>Bacilli</taxon>
        <taxon>Bacillales</taxon>
        <taxon>Bacillaceae</taxon>
        <taxon>Peribacillus</taxon>
    </lineage>
</organism>
<gene>
    <name evidence="2" type="ORF">Q8G35_28740</name>
</gene>
<dbReference type="Pfam" id="PF08388">
    <property type="entry name" value="GIIM"/>
    <property type="match status" value="1"/>
</dbReference>
<dbReference type="EMBL" id="JAUUTP010000149">
    <property type="protein sequence ID" value="MDP1422204.1"/>
    <property type="molecule type" value="Genomic_DNA"/>
</dbReference>
<reference evidence="2" key="1">
    <citation type="submission" date="2023-07" db="EMBL/GenBank/DDBJ databases">
        <title>Murine gut Bacillus species.</title>
        <authorList>
            <person name="Gutman E."/>
            <person name="Hashuel R."/>
            <person name="Litvak Y."/>
        </authorList>
    </citation>
    <scope>NUCLEOTIDE SEQUENCE</scope>
    <source>
        <strain evidence="2">RU283</strain>
    </source>
</reference>
<evidence type="ECO:0000259" key="1">
    <source>
        <dbReference type="Pfam" id="PF08388"/>
    </source>
</evidence>
<feature type="domain" description="Group II intron maturase-specific" evidence="1">
    <location>
        <begin position="11"/>
        <end position="83"/>
    </location>
</feature>
<name>A0AA90T4C3_9BACI</name>
<dbReference type="AlphaFoldDB" id="A0AA90T4C3"/>
<protein>
    <submittedName>
        <fullName evidence="2">Group II intron maturase-specific domain-containing protein</fullName>
    </submittedName>
</protein>
<evidence type="ECO:0000313" key="3">
    <source>
        <dbReference type="Proteomes" id="UP001178277"/>
    </source>
</evidence>